<dbReference type="Gene3D" id="2.70.70.10">
    <property type="entry name" value="Glucose Permease (Domain IIA)"/>
    <property type="match status" value="1"/>
</dbReference>
<dbReference type="Pfam" id="PF01551">
    <property type="entry name" value="Peptidase_M23"/>
    <property type="match status" value="1"/>
</dbReference>
<evidence type="ECO:0000259" key="3">
    <source>
        <dbReference type="Pfam" id="PF01551"/>
    </source>
</evidence>
<feature type="domain" description="M23ase beta-sheet core" evidence="3">
    <location>
        <begin position="301"/>
        <end position="401"/>
    </location>
</feature>
<dbReference type="EMBL" id="VYWW01000025">
    <property type="protein sequence ID" value="KAA9321832.1"/>
    <property type="molecule type" value="Genomic_DNA"/>
</dbReference>
<dbReference type="InterPro" id="IPR050570">
    <property type="entry name" value="Cell_wall_metabolism_enzyme"/>
</dbReference>
<dbReference type="InterPro" id="IPR016047">
    <property type="entry name" value="M23ase_b-sheet_dom"/>
</dbReference>
<keyword evidence="2" id="KW-1133">Transmembrane helix</keyword>
<dbReference type="PANTHER" id="PTHR21666:SF270">
    <property type="entry name" value="MUREIN HYDROLASE ACTIVATOR ENVC"/>
    <property type="match status" value="1"/>
</dbReference>
<evidence type="ECO:0000259" key="4">
    <source>
        <dbReference type="Pfam" id="PF18013"/>
    </source>
</evidence>
<evidence type="ECO:0000313" key="6">
    <source>
        <dbReference type="Proteomes" id="UP000327236"/>
    </source>
</evidence>
<dbReference type="CDD" id="cd12797">
    <property type="entry name" value="M23_peptidase"/>
    <property type="match status" value="1"/>
</dbReference>
<reference evidence="5 6" key="1">
    <citation type="submission" date="2019-09" db="EMBL/GenBank/DDBJ databases">
        <title>Draft genome sequence assemblies of isolates from the urinary tract.</title>
        <authorList>
            <person name="Mores C.R."/>
            <person name="Putonti C."/>
            <person name="Wolfe A.J."/>
        </authorList>
    </citation>
    <scope>NUCLEOTIDE SEQUENCE [LARGE SCALE GENOMIC DNA]</scope>
    <source>
        <strain evidence="5 6">UMB246</strain>
    </source>
</reference>
<name>A0A558LY34_LACJE</name>
<proteinExistence type="predicted"/>
<dbReference type="AlphaFoldDB" id="A0A558LY34"/>
<keyword evidence="2" id="KW-0472">Membrane</keyword>
<evidence type="ECO:0000313" key="5">
    <source>
        <dbReference type="EMBL" id="KAA9321832.1"/>
    </source>
</evidence>
<protein>
    <submittedName>
        <fullName evidence="5">M23 family metallopeptidase</fullName>
    </submittedName>
</protein>
<evidence type="ECO:0000256" key="1">
    <source>
        <dbReference type="SAM" id="MobiDB-lite"/>
    </source>
</evidence>
<gene>
    <name evidence="5" type="ORF">F6H94_06030</name>
</gene>
<dbReference type="RefSeq" id="WP_021351086.1">
    <property type="nucleotide sequence ID" value="NZ_CATOUX010000011.1"/>
</dbReference>
<dbReference type="SUPFAM" id="SSF51261">
    <property type="entry name" value="Duplicated hybrid motif"/>
    <property type="match status" value="1"/>
</dbReference>
<feature type="region of interest" description="Disordered" evidence="1">
    <location>
        <begin position="239"/>
        <end position="261"/>
    </location>
</feature>
<dbReference type="PANTHER" id="PTHR21666">
    <property type="entry name" value="PEPTIDASE-RELATED"/>
    <property type="match status" value="1"/>
</dbReference>
<dbReference type="Pfam" id="PF18013">
    <property type="entry name" value="Phage_lysozyme2"/>
    <property type="match status" value="1"/>
</dbReference>
<dbReference type="Proteomes" id="UP000327236">
    <property type="component" value="Unassembled WGS sequence"/>
</dbReference>
<evidence type="ECO:0000256" key="2">
    <source>
        <dbReference type="SAM" id="Phobius"/>
    </source>
</evidence>
<comment type="caution">
    <text evidence="5">The sequence shown here is derived from an EMBL/GenBank/DDBJ whole genome shotgun (WGS) entry which is preliminary data.</text>
</comment>
<dbReference type="Gene3D" id="1.10.530.10">
    <property type="match status" value="1"/>
</dbReference>
<accession>A0A558LY34</accession>
<keyword evidence="2" id="KW-0812">Transmembrane</keyword>
<dbReference type="OrthoDB" id="2194876at2"/>
<sequence length="427" mass="46479">MAPFQKITKRFNPKEILKRKLRHHTFKLIVLISIFFAAIAGICLVGLTFFSIILGVNSSCDNDDNTDTYSTGQVSGDWTKQGTTAYKNAKQIFDTLTKEKGFSGAGAAGAVANAKRESGFNPKAINTGGGVAGVFQWSGFVHSLNGNRITQGGFIKQGDTSTLTMENEMKLMLYELNHGYASAASAVGNETDPEKAALLWSEKYEGVSLSDAQTKINDIKADAKAAYKLFNGASISADKSKLGGKSSDSGSTNTNEEDNSGCAIVSSGDWGWPFKSIKSTPTFESGQQFGHTPNAGRRNDFHDGYDFGTDKYNNQDILAIHDGEVVKVDHQGSTQNDLGYYVVVKSDDGYYEVYQEFAFDNSDKDAISVKVGDKVKTGDKIGELSTKYDHVTHVHIGVTKKPFEQALKSSFSDDGTWIDWVKELVNK</sequence>
<dbReference type="InterPro" id="IPR041219">
    <property type="entry name" value="Phage_lysozyme2"/>
</dbReference>
<dbReference type="InterPro" id="IPR011055">
    <property type="entry name" value="Dup_hybrid_motif"/>
</dbReference>
<organism evidence="5 6">
    <name type="scientific">Lactobacillus jensenii</name>
    <dbReference type="NCBI Taxonomy" id="109790"/>
    <lineage>
        <taxon>Bacteria</taxon>
        <taxon>Bacillati</taxon>
        <taxon>Bacillota</taxon>
        <taxon>Bacilli</taxon>
        <taxon>Lactobacillales</taxon>
        <taxon>Lactobacillaceae</taxon>
        <taxon>Lactobacillus</taxon>
    </lineage>
</organism>
<feature type="transmembrane region" description="Helical" evidence="2">
    <location>
        <begin position="28"/>
        <end position="56"/>
    </location>
</feature>
<dbReference type="GO" id="GO:0004222">
    <property type="term" value="F:metalloendopeptidase activity"/>
    <property type="evidence" value="ECO:0007669"/>
    <property type="project" value="TreeGrafter"/>
</dbReference>
<feature type="domain" description="Phage tail lysozyme" evidence="4">
    <location>
        <begin position="87"/>
        <end position="230"/>
    </location>
</feature>